<comment type="caution">
    <text evidence="5">The sequence shown here is derived from an EMBL/GenBank/DDBJ whole genome shotgun (WGS) entry which is preliminary data.</text>
</comment>
<dbReference type="EMBL" id="JAPNKA010000001">
    <property type="protein sequence ID" value="MCY1077985.1"/>
    <property type="molecule type" value="Genomic_DNA"/>
</dbReference>
<organism evidence="5 6">
    <name type="scientific">Archangium lansingense</name>
    <dbReference type="NCBI Taxonomy" id="2995310"/>
    <lineage>
        <taxon>Bacteria</taxon>
        <taxon>Pseudomonadati</taxon>
        <taxon>Myxococcota</taxon>
        <taxon>Myxococcia</taxon>
        <taxon>Myxococcales</taxon>
        <taxon>Cystobacterineae</taxon>
        <taxon>Archangiaceae</taxon>
        <taxon>Archangium</taxon>
    </lineage>
</organism>
<dbReference type="Proteomes" id="UP001207654">
    <property type="component" value="Unassembled WGS sequence"/>
</dbReference>
<feature type="domain" description="Band 7" evidence="4">
    <location>
        <begin position="36"/>
        <end position="220"/>
    </location>
</feature>
<dbReference type="PANTHER" id="PTHR10264">
    <property type="entry name" value="BAND 7 PROTEIN-RELATED"/>
    <property type="match status" value="1"/>
</dbReference>
<reference evidence="5 6" key="1">
    <citation type="submission" date="2022-11" db="EMBL/GenBank/DDBJ databases">
        <title>Minimal conservation of predation-associated metabolite biosynthetic gene clusters underscores biosynthetic potential of Myxococcota including descriptions for ten novel species: Archangium lansinium sp. nov., Myxococcus landrumus sp. nov., Nannocystis bai.</title>
        <authorList>
            <person name="Ahearne A."/>
            <person name="Stevens C."/>
            <person name="Phillips K."/>
        </authorList>
    </citation>
    <scope>NUCLEOTIDE SEQUENCE [LARGE SCALE GENOMIC DNA]</scope>
    <source>
        <strain evidence="5 6">MIWBW</strain>
    </source>
</reference>
<gene>
    <name evidence="5" type="ORF">OV287_26280</name>
</gene>
<dbReference type="InterPro" id="IPR036013">
    <property type="entry name" value="Band_7/SPFH_dom_sf"/>
</dbReference>
<name>A0ABT4A8K3_9BACT</name>
<evidence type="ECO:0000256" key="1">
    <source>
        <dbReference type="ARBA" id="ARBA00004167"/>
    </source>
</evidence>
<keyword evidence="6" id="KW-1185">Reference proteome</keyword>
<keyword evidence="3" id="KW-0472">Membrane</keyword>
<comment type="similarity">
    <text evidence="2">Belongs to the band 7/mec-2 family.</text>
</comment>
<dbReference type="RefSeq" id="WP_267536785.1">
    <property type="nucleotide sequence ID" value="NZ_JAPNKA010000001.1"/>
</dbReference>
<evidence type="ECO:0000313" key="5">
    <source>
        <dbReference type="EMBL" id="MCY1077985.1"/>
    </source>
</evidence>
<protein>
    <submittedName>
        <fullName evidence="5">SPFH domain-containing protein</fullName>
    </submittedName>
</protein>
<evidence type="ECO:0000259" key="4">
    <source>
        <dbReference type="SMART" id="SM00244"/>
    </source>
</evidence>
<dbReference type="Pfam" id="PF01145">
    <property type="entry name" value="Band_7"/>
    <property type="match status" value="1"/>
</dbReference>
<proteinExistence type="inferred from homology"/>
<dbReference type="InterPro" id="IPR043202">
    <property type="entry name" value="Band-7_stomatin-like"/>
</dbReference>
<feature type="transmembrane region" description="Helical" evidence="3">
    <location>
        <begin position="20"/>
        <end position="41"/>
    </location>
</feature>
<dbReference type="InterPro" id="IPR001107">
    <property type="entry name" value="Band_7"/>
</dbReference>
<accession>A0ABT4A8K3</accession>
<dbReference type="SMART" id="SM00244">
    <property type="entry name" value="PHB"/>
    <property type="match status" value="1"/>
</dbReference>
<keyword evidence="3" id="KW-1133">Transmembrane helix</keyword>
<dbReference type="Gene3D" id="3.30.479.30">
    <property type="entry name" value="Band 7 domain"/>
    <property type="match status" value="1"/>
</dbReference>
<keyword evidence="3" id="KW-0812">Transmembrane</keyword>
<sequence>MSKAGDQILSALKQPRMRLLWPIGVLLFGGLFAYNACTVYIRPYESGVKQVILGGEKGIRDTVYGPGLHWVTPGAERMHRFPMDLQLLEMADNPSEVGEGADHRVVRAIKIQTSEGYTVSADVTVLYRIENPYKVMTQIGPGRLYEDSAVIPRAEQVLRRTLGEMDADDFYKGDRRDKAVAQAQKLLVAELEPKGIKVTHVLLRQYRYDSRYQQAIEQRKIQDQSVFKNMAEAAAAQAEAEKNKIIAQGQATVQVELSRGDAEVAKLRSEADLYRRTKAAEGDLVVKLARAKGIELENAALRGAGSENMVGLKMADVLGGTQVIVVPTDGEGGVNPLDLNAALRRFDVKGM</sequence>
<dbReference type="SUPFAM" id="SSF117892">
    <property type="entry name" value="Band 7/SPFH domain"/>
    <property type="match status" value="1"/>
</dbReference>
<evidence type="ECO:0000313" key="6">
    <source>
        <dbReference type="Proteomes" id="UP001207654"/>
    </source>
</evidence>
<dbReference type="PANTHER" id="PTHR10264:SF19">
    <property type="entry name" value="AT06885P-RELATED"/>
    <property type="match status" value="1"/>
</dbReference>
<comment type="subcellular location">
    <subcellularLocation>
        <location evidence="1">Membrane</location>
        <topology evidence="1">Single-pass membrane protein</topology>
    </subcellularLocation>
</comment>
<evidence type="ECO:0000256" key="3">
    <source>
        <dbReference type="SAM" id="Phobius"/>
    </source>
</evidence>
<evidence type="ECO:0000256" key="2">
    <source>
        <dbReference type="ARBA" id="ARBA00008164"/>
    </source>
</evidence>